<proteinExistence type="predicted"/>
<evidence type="ECO:0000313" key="9">
    <source>
        <dbReference type="EMBL" id="SFK31741.1"/>
    </source>
</evidence>
<dbReference type="GO" id="GO:0005886">
    <property type="term" value="C:plasma membrane"/>
    <property type="evidence" value="ECO:0007669"/>
    <property type="project" value="TreeGrafter"/>
</dbReference>
<dbReference type="Gene3D" id="3.30.565.10">
    <property type="entry name" value="Histidine kinase-like ATPase, C-terminal domain"/>
    <property type="match status" value="1"/>
</dbReference>
<name>A0A1I3YKC3_9PSEU</name>
<evidence type="ECO:0000256" key="5">
    <source>
        <dbReference type="ARBA" id="ARBA00022777"/>
    </source>
</evidence>
<feature type="domain" description="Histidine kinase/HSP90-like ATPase" evidence="8">
    <location>
        <begin position="214"/>
        <end position="321"/>
    </location>
</feature>
<keyword evidence="7" id="KW-1133">Transmembrane helix</keyword>
<dbReference type="Pfam" id="PF02518">
    <property type="entry name" value="HATPase_c"/>
    <property type="match status" value="1"/>
</dbReference>
<keyword evidence="7" id="KW-0812">Transmembrane</keyword>
<feature type="transmembrane region" description="Helical" evidence="7">
    <location>
        <begin position="51"/>
        <end position="72"/>
    </location>
</feature>
<dbReference type="PANTHER" id="PTHR45436:SF5">
    <property type="entry name" value="SENSOR HISTIDINE KINASE TRCS"/>
    <property type="match status" value="1"/>
</dbReference>
<dbReference type="STRING" id="115433.SAMN05421835_11823"/>
<feature type="transmembrane region" description="Helical" evidence="7">
    <location>
        <begin position="23"/>
        <end position="45"/>
    </location>
</feature>
<accession>A0A1I3YKC3</accession>
<evidence type="ECO:0000256" key="4">
    <source>
        <dbReference type="ARBA" id="ARBA00022679"/>
    </source>
</evidence>
<feature type="compositionally biased region" description="Polar residues" evidence="6">
    <location>
        <begin position="499"/>
        <end position="515"/>
    </location>
</feature>
<keyword evidence="7" id="KW-0472">Membrane</keyword>
<dbReference type="EC" id="2.7.13.3" evidence="2"/>
<evidence type="ECO:0000313" key="10">
    <source>
        <dbReference type="Proteomes" id="UP000199025"/>
    </source>
</evidence>
<evidence type="ECO:0000256" key="3">
    <source>
        <dbReference type="ARBA" id="ARBA00022553"/>
    </source>
</evidence>
<keyword evidence="3" id="KW-0597">Phosphoprotein</keyword>
<evidence type="ECO:0000259" key="8">
    <source>
        <dbReference type="Pfam" id="PF02518"/>
    </source>
</evidence>
<dbReference type="PANTHER" id="PTHR45436">
    <property type="entry name" value="SENSOR HISTIDINE KINASE YKOH"/>
    <property type="match status" value="1"/>
</dbReference>
<dbReference type="Proteomes" id="UP000199025">
    <property type="component" value="Unassembled WGS sequence"/>
</dbReference>
<keyword evidence="4" id="KW-0808">Transferase</keyword>
<dbReference type="SUPFAM" id="SSF55874">
    <property type="entry name" value="ATPase domain of HSP90 chaperone/DNA topoisomerase II/histidine kinase"/>
    <property type="match status" value="1"/>
</dbReference>
<reference evidence="9 10" key="1">
    <citation type="submission" date="2016-10" db="EMBL/GenBank/DDBJ databases">
        <authorList>
            <person name="de Groot N.N."/>
        </authorList>
    </citation>
    <scope>NUCLEOTIDE SEQUENCE [LARGE SCALE GENOMIC DNA]</scope>
    <source>
        <strain evidence="9 10">DSM 44468</strain>
    </source>
</reference>
<keyword evidence="5 9" id="KW-0418">Kinase</keyword>
<evidence type="ECO:0000256" key="2">
    <source>
        <dbReference type="ARBA" id="ARBA00012438"/>
    </source>
</evidence>
<evidence type="ECO:0000256" key="6">
    <source>
        <dbReference type="SAM" id="MobiDB-lite"/>
    </source>
</evidence>
<dbReference type="InterPro" id="IPR036890">
    <property type="entry name" value="HATPase_C_sf"/>
</dbReference>
<feature type="compositionally biased region" description="Pro residues" evidence="6">
    <location>
        <begin position="387"/>
        <end position="403"/>
    </location>
</feature>
<dbReference type="GO" id="GO:0000160">
    <property type="term" value="P:phosphorelay signal transduction system"/>
    <property type="evidence" value="ECO:0007669"/>
    <property type="project" value="TreeGrafter"/>
</dbReference>
<organism evidence="9 10">
    <name type="scientific">Amycolatopsis sacchari</name>
    <dbReference type="NCBI Taxonomy" id="115433"/>
    <lineage>
        <taxon>Bacteria</taxon>
        <taxon>Bacillati</taxon>
        <taxon>Actinomycetota</taxon>
        <taxon>Actinomycetes</taxon>
        <taxon>Pseudonocardiales</taxon>
        <taxon>Pseudonocardiaceae</taxon>
        <taxon>Amycolatopsis</taxon>
    </lineage>
</organism>
<keyword evidence="10" id="KW-1185">Reference proteome</keyword>
<dbReference type="EMBL" id="FORP01000018">
    <property type="protein sequence ID" value="SFK31741.1"/>
    <property type="molecule type" value="Genomic_DNA"/>
</dbReference>
<dbReference type="GO" id="GO:0004673">
    <property type="term" value="F:protein histidine kinase activity"/>
    <property type="evidence" value="ECO:0007669"/>
    <property type="project" value="UniProtKB-EC"/>
</dbReference>
<evidence type="ECO:0000256" key="1">
    <source>
        <dbReference type="ARBA" id="ARBA00000085"/>
    </source>
</evidence>
<feature type="compositionally biased region" description="Low complexity" evidence="6">
    <location>
        <begin position="404"/>
        <end position="421"/>
    </location>
</feature>
<dbReference type="InterPro" id="IPR003594">
    <property type="entry name" value="HATPase_dom"/>
</dbReference>
<sequence length="515" mass="55145">MSDHPVPGGPHLTRSAPAPARGVLWPVVAVSVVLALAGGTGVAIAAVQPGWAIALCVAVVVVAGLAVLVTALRVKAAPPPPPAYQQPPPQSLPPEPVAVFGTEPGQRRDVFGKLAQRLQGLINRAISAVDDQERSIEDPEQLKGLYEIDHLITRMRRQAENLAVLGGGALQRRSKTPVDAYAVLRSAVAEIEHYKQVTIMPIEHVQVHGHVVAEVIHLLAELLENATTWTAPDAPKVVLRAHRVTAGLAVVVQDRGLGMPRADQERINQLLDGSADLDLAELLQDGRIGLGVVKELARRHGIRVRLEDNIFGGIDAAVVLPHELLSEQRTEEAEENWETAALPAPVPAVEQSRPGIGAPVPVLAGRHEAPAEGHLPVRDPGSSFLPSPTPRQQPVSAPEPPPWQQQTPEPEATQWQTPEPEATQWQAPEPEPLRYQGAAESDSPDHLPPLPQRRATPSHLRPELREAPVRPTVVPGHNPNLIGAARLGLERSQEPDPAPSQSDSEQGGSTAWPTT</sequence>
<evidence type="ECO:0000256" key="7">
    <source>
        <dbReference type="SAM" id="Phobius"/>
    </source>
</evidence>
<feature type="region of interest" description="Disordered" evidence="6">
    <location>
        <begin position="371"/>
        <end position="515"/>
    </location>
</feature>
<dbReference type="InterPro" id="IPR050428">
    <property type="entry name" value="TCS_sensor_his_kinase"/>
</dbReference>
<protein>
    <recommendedName>
        <fullName evidence="2">histidine kinase</fullName>
        <ecNumber evidence="2">2.7.13.3</ecNumber>
    </recommendedName>
</protein>
<dbReference type="AlphaFoldDB" id="A0A1I3YKC3"/>
<gene>
    <name evidence="9" type="ORF">SAMN05421835_11823</name>
</gene>
<comment type="catalytic activity">
    <reaction evidence="1">
        <text>ATP + protein L-histidine = ADP + protein N-phospho-L-histidine.</text>
        <dbReference type="EC" id="2.7.13.3"/>
    </reaction>
</comment>